<protein>
    <recommendedName>
        <fullName evidence="4">REJ domain-containing protein</fullName>
    </recommendedName>
</protein>
<name>A0ABY7CK35_9BASI</name>
<dbReference type="GeneID" id="77809599"/>
<feature type="region of interest" description="Disordered" evidence="1">
    <location>
        <begin position="1"/>
        <end position="63"/>
    </location>
</feature>
<keyword evidence="3" id="KW-1185">Reference proteome</keyword>
<dbReference type="RefSeq" id="XP_053019887.1">
    <property type="nucleotide sequence ID" value="XM_053168704.1"/>
</dbReference>
<gene>
    <name evidence="2" type="ORF">PtA15_4A785</name>
</gene>
<feature type="compositionally biased region" description="Low complexity" evidence="1">
    <location>
        <begin position="49"/>
        <end position="63"/>
    </location>
</feature>
<proteinExistence type="predicted"/>
<reference evidence="2" key="1">
    <citation type="submission" date="2022-10" db="EMBL/GenBank/DDBJ databases">
        <title>Puccinia triticina Genome sequencing and assembly.</title>
        <authorList>
            <person name="Li C."/>
        </authorList>
    </citation>
    <scope>NUCLEOTIDE SEQUENCE</scope>
    <source>
        <strain evidence="2">Pt15</strain>
    </source>
</reference>
<sequence length="63" mass="6406">MDSLATLPPPLRFPGDPLSPDASIPSQSGPHRSHMKKNAGGGIQSPVMLSSLSKASCSSTSTS</sequence>
<organism evidence="2 3">
    <name type="scientific">Puccinia triticina</name>
    <dbReference type="NCBI Taxonomy" id="208348"/>
    <lineage>
        <taxon>Eukaryota</taxon>
        <taxon>Fungi</taxon>
        <taxon>Dikarya</taxon>
        <taxon>Basidiomycota</taxon>
        <taxon>Pucciniomycotina</taxon>
        <taxon>Pucciniomycetes</taxon>
        <taxon>Pucciniales</taxon>
        <taxon>Pucciniaceae</taxon>
        <taxon>Puccinia</taxon>
    </lineage>
</organism>
<accession>A0ABY7CK35</accession>
<evidence type="ECO:0008006" key="4">
    <source>
        <dbReference type="Google" id="ProtNLM"/>
    </source>
</evidence>
<evidence type="ECO:0000313" key="3">
    <source>
        <dbReference type="Proteomes" id="UP001164743"/>
    </source>
</evidence>
<dbReference type="Proteomes" id="UP001164743">
    <property type="component" value="Chromosome 4A"/>
</dbReference>
<evidence type="ECO:0000313" key="2">
    <source>
        <dbReference type="EMBL" id="WAQ84332.1"/>
    </source>
</evidence>
<dbReference type="EMBL" id="CP110424">
    <property type="protein sequence ID" value="WAQ84332.1"/>
    <property type="molecule type" value="Genomic_DNA"/>
</dbReference>
<evidence type="ECO:0000256" key="1">
    <source>
        <dbReference type="SAM" id="MobiDB-lite"/>
    </source>
</evidence>